<dbReference type="InterPro" id="IPR001711">
    <property type="entry name" value="PLipase_C_Pinositol-sp_Y"/>
</dbReference>
<dbReference type="EC" id="3.1.4.11" evidence="5"/>
<dbReference type="CDD" id="cd08597">
    <property type="entry name" value="PI-PLCc_PRIP_metazoa"/>
    <property type="match status" value="1"/>
</dbReference>
<dbReference type="FunFam" id="1.10.238.10:FF:000005">
    <property type="entry name" value="Phosphoinositide phospholipase C"/>
    <property type="match status" value="1"/>
</dbReference>
<dbReference type="Pfam" id="PF09279">
    <property type="entry name" value="EF-hand_like"/>
    <property type="match status" value="1"/>
</dbReference>
<keyword evidence="5" id="KW-0442">Lipid degradation</keyword>
<dbReference type="InterPro" id="IPR000008">
    <property type="entry name" value="C2_dom"/>
</dbReference>
<comment type="subcellular location">
    <subcellularLocation>
        <location evidence="1">Cytoplasm</location>
    </subcellularLocation>
</comment>
<feature type="compositionally biased region" description="Acidic residues" evidence="6">
    <location>
        <begin position="624"/>
        <end position="638"/>
    </location>
</feature>
<dbReference type="AlphaFoldDB" id="A0A674PDZ1"/>
<dbReference type="PROSITE" id="PS50008">
    <property type="entry name" value="PIPLC_Y_DOMAIN"/>
    <property type="match status" value="1"/>
</dbReference>
<dbReference type="GO" id="GO:0004435">
    <property type="term" value="F:phosphatidylinositol-4,5-bisphosphate phospholipase C activity"/>
    <property type="evidence" value="ECO:0007669"/>
    <property type="project" value="UniProtKB-EC"/>
</dbReference>
<dbReference type="Gene3D" id="2.60.40.150">
    <property type="entry name" value="C2 domain"/>
    <property type="match status" value="1"/>
</dbReference>
<dbReference type="CDD" id="cd00275">
    <property type="entry name" value="C2_PLC_like"/>
    <property type="match status" value="1"/>
</dbReference>
<dbReference type="InterPro" id="IPR000909">
    <property type="entry name" value="PLipase_C_PInositol-sp_X_dom"/>
</dbReference>
<feature type="compositionally biased region" description="Polar residues" evidence="6">
    <location>
        <begin position="62"/>
        <end position="73"/>
    </location>
</feature>
<reference evidence="10" key="2">
    <citation type="submission" date="2025-08" db="UniProtKB">
        <authorList>
            <consortium name="Ensembl"/>
        </authorList>
    </citation>
    <scope>IDENTIFICATION</scope>
</reference>
<evidence type="ECO:0000259" key="7">
    <source>
        <dbReference type="PROSITE" id="PS50003"/>
    </source>
</evidence>
<dbReference type="PROSITE" id="PS50007">
    <property type="entry name" value="PIPLC_X_DOMAIN"/>
    <property type="match status" value="1"/>
</dbReference>
<dbReference type="Proteomes" id="UP000005226">
    <property type="component" value="Chromosome 12"/>
</dbReference>
<name>A0A674PDZ1_TAKRU</name>
<evidence type="ECO:0000256" key="5">
    <source>
        <dbReference type="RuleBase" id="RU361133"/>
    </source>
</evidence>
<comment type="catalytic activity">
    <reaction evidence="5">
        <text>a 1,2-diacyl-sn-glycero-3-phospho-(1D-myo-inositol-4,5-bisphosphate) + H2O = 1D-myo-inositol 1,4,5-trisphosphate + a 1,2-diacyl-sn-glycerol + H(+)</text>
        <dbReference type="Rhea" id="RHEA:33179"/>
        <dbReference type="ChEBI" id="CHEBI:15377"/>
        <dbReference type="ChEBI" id="CHEBI:15378"/>
        <dbReference type="ChEBI" id="CHEBI:17815"/>
        <dbReference type="ChEBI" id="CHEBI:58456"/>
        <dbReference type="ChEBI" id="CHEBI:203600"/>
        <dbReference type="EC" id="3.1.4.11"/>
    </reaction>
</comment>
<evidence type="ECO:0000313" key="11">
    <source>
        <dbReference type="Proteomes" id="UP000005226"/>
    </source>
</evidence>
<dbReference type="PROSITE" id="PS50003">
    <property type="entry name" value="PH_DOMAIN"/>
    <property type="match status" value="1"/>
</dbReference>
<feature type="region of interest" description="Disordered" evidence="6">
    <location>
        <begin position="1182"/>
        <end position="1213"/>
    </location>
</feature>
<keyword evidence="5" id="KW-0378">Hydrolase</keyword>
<evidence type="ECO:0000256" key="6">
    <source>
        <dbReference type="SAM" id="MobiDB-lite"/>
    </source>
</evidence>
<feature type="compositionally biased region" description="Polar residues" evidence="6">
    <location>
        <begin position="645"/>
        <end position="654"/>
    </location>
</feature>
<dbReference type="InterPro" id="IPR001849">
    <property type="entry name" value="PH_domain"/>
</dbReference>
<dbReference type="GO" id="GO:0032228">
    <property type="term" value="P:regulation of synaptic transmission, GABAergic"/>
    <property type="evidence" value="ECO:0007669"/>
    <property type="project" value="TreeGrafter"/>
</dbReference>
<dbReference type="PANTHER" id="PTHR10336">
    <property type="entry name" value="PHOSPHOINOSITIDE-SPECIFIC PHOSPHOLIPASE C FAMILY PROTEIN"/>
    <property type="match status" value="1"/>
</dbReference>
<dbReference type="FunFam" id="2.60.40.150:FF:000017">
    <property type="entry name" value="Phosphoinositide phospholipase C"/>
    <property type="match status" value="1"/>
</dbReference>
<dbReference type="PANTHER" id="PTHR10336:SF84">
    <property type="entry name" value="INACTIVE PHOSPHOLIPASE C-LIKE PROTEIN 2"/>
    <property type="match status" value="1"/>
</dbReference>
<evidence type="ECO:0000259" key="8">
    <source>
        <dbReference type="PROSITE" id="PS50004"/>
    </source>
</evidence>
<dbReference type="Gene3D" id="2.30.29.30">
    <property type="entry name" value="Pleckstrin-homology domain (PH domain)/Phosphotyrosine-binding domain (PTB)"/>
    <property type="match status" value="1"/>
</dbReference>
<dbReference type="FunFam" id="2.30.29.30:FF:000025">
    <property type="entry name" value="Phosphoinositide phospholipase C"/>
    <property type="match status" value="1"/>
</dbReference>
<keyword evidence="4" id="KW-0807">Transducer</keyword>
<reference evidence="10" key="3">
    <citation type="submission" date="2025-09" db="UniProtKB">
        <authorList>
            <consortium name="Ensembl"/>
        </authorList>
    </citation>
    <scope>IDENTIFICATION</scope>
</reference>
<dbReference type="GO" id="GO:0051209">
    <property type="term" value="P:release of sequestered calcium ion into cytosol"/>
    <property type="evidence" value="ECO:0007669"/>
    <property type="project" value="TreeGrafter"/>
</dbReference>
<feature type="compositionally biased region" description="Low complexity" evidence="6">
    <location>
        <begin position="12"/>
        <end position="23"/>
    </location>
</feature>
<keyword evidence="5" id="KW-0443">Lipid metabolism</keyword>
<feature type="compositionally biased region" description="Basic and acidic residues" evidence="6">
    <location>
        <begin position="1185"/>
        <end position="1206"/>
    </location>
</feature>
<dbReference type="FunFam" id="3.20.20.190:FF:000001">
    <property type="entry name" value="Phosphoinositide phospholipase C"/>
    <property type="match status" value="2"/>
</dbReference>
<evidence type="ECO:0000256" key="2">
    <source>
        <dbReference type="ARBA" id="ARBA00022490"/>
    </source>
</evidence>
<dbReference type="CDD" id="cd13364">
    <property type="entry name" value="PH_PLC_eta"/>
    <property type="match status" value="1"/>
</dbReference>
<dbReference type="GeneTree" id="ENSGT00940000155660"/>
<dbReference type="Pfam" id="PF00388">
    <property type="entry name" value="PI-PLC-X"/>
    <property type="match status" value="1"/>
</dbReference>
<evidence type="ECO:0000256" key="4">
    <source>
        <dbReference type="ARBA" id="ARBA00023224"/>
    </source>
</evidence>
<gene>
    <name evidence="10" type="primary">LOC101078092</name>
</gene>
<dbReference type="SUPFAM" id="SSF49562">
    <property type="entry name" value="C2 domain (Calcium/lipid-binding domain, CaLB)"/>
    <property type="match status" value="1"/>
</dbReference>
<dbReference type="OMA" id="IQSTAME"/>
<keyword evidence="11" id="KW-1185">Reference proteome</keyword>
<dbReference type="InParanoid" id="A0A674PDZ1"/>
<dbReference type="InterPro" id="IPR015359">
    <property type="entry name" value="PLC_EF-hand-like"/>
</dbReference>
<protein>
    <recommendedName>
        <fullName evidence="5">Phosphoinositide phospholipase C</fullName>
        <ecNumber evidence="5">3.1.4.11</ecNumber>
    </recommendedName>
</protein>
<dbReference type="GO" id="GO:0048015">
    <property type="term" value="P:phosphatidylinositol-mediated signaling"/>
    <property type="evidence" value="ECO:0007669"/>
    <property type="project" value="TreeGrafter"/>
</dbReference>
<accession>A0A674PDZ1</accession>
<dbReference type="Pfam" id="PF00387">
    <property type="entry name" value="PI-PLC-Y"/>
    <property type="match status" value="1"/>
</dbReference>
<dbReference type="GO" id="GO:0005737">
    <property type="term" value="C:cytoplasm"/>
    <property type="evidence" value="ECO:0007669"/>
    <property type="project" value="UniProtKB-SubCell"/>
</dbReference>
<keyword evidence="2" id="KW-0963">Cytoplasm</keyword>
<feature type="domain" description="C2" evidence="8">
    <location>
        <begin position="806"/>
        <end position="935"/>
    </location>
</feature>
<dbReference type="PROSITE" id="PS50004">
    <property type="entry name" value="C2"/>
    <property type="match status" value="1"/>
</dbReference>
<dbReference type="PRINTS" id="PR00390">
    <property type="entry name" value="PHPHLIPASEC"/>
</dbReference>
<dbReference type="Pfam" id="PF00168">
    <property type="entry name" value="C2"/>
    <property type="match status" value="1"/>
</dbReference>
<evidence type="ECO:0000256" key="3">
    <source>
        <dbReference type="ARBA" id="ARBA00022553"/>
    </source>
</evidence>
<feature type="region of interest" description="Disordered" evidence="6">
    <location>
        <begin position="623"/>
        <end position="661"/>
    </location>
</feature>
<dbReference type="SUPFAM" id="SSF50729">
    <property type="entry name" value="PH domain-like"/>
    <property type="match status" value="1"/>
</dbReference>
<dbReference type="GO" id="GO:0007214">
    <property type="term" value="P:gamma-aminobutyric acid signaling pathway"/>
    <property type="evidence" value="ECO:0007669"/>
    <property type="project" value="TreeGrafter"/>
</dbReference>
<dbReference type="InterPro" id="IPR011992">
    <property type="entry name" value="EF-hand-dom_pair"/>
</dbReference>
<feature type="domain" description="PI-PLC Y-box" evidence="9">
    <location>
        <begin position="690"/>
        <end position="806"/>
    </location>
</feature>
<dbReference type="GO" id="GO:0016042">
    <property type="term" value="P:lipid catabolic process"/>
    <property type="evidence" value="ECO:0007669"/>
    <property type="project" value="UniProtKB-KW"/>
</dbReference>
<dbReference type="SMART" id="SM00239">
    <property type="entry name" value="C2"/>
    <property type="match status" value="1"/>
</dbReference>
<dbReference type="InterPro" id="IPR011993">
    <property type="entry name" value="PH-like_dom_sf"/>
</dbReference>
<keyword evidence="3" id="KW-0597">Phosphoprotein</keyword>
<dbReference type="SMART" id="SM00149">
    <property type="entry name" value="PLCYc"/>
    <property type="match status" value="1"/>
</dbReference>
<feature type="region of interest" description="Disordered" evidence="6">
    <location>
        <begin position="1"/>
        <end position="43"/>
    </location>
</feature>
<dbReference type="Ensembl" id="ENSTRUT00000078785.1">
    <property type="protein sequence ID" value="ENSTRUP00000083863.1"/>
    <property type="gene ID" value="ENSTRUG00000003906.3"/>
</dbReference>
<dbReference type="SUPFAM" id="SSF51695">
    <property type="entry name" value="PLC-like phosphodiesterases"/>
    <property type="match status" value="1"/>
</dbReference>
<evidence type="ECO:0000313" key="10">
    <source>
        <dbReference type="Ensembl" id="ENSTRUP00000083863.1"/>
    </source>
</evidence>
<feature type="region of interest" description="Disordered" evidence="6">
    <location>
        <begin position="60"/>
        <end position="94"/>
    </location>
</feature>
<evidence type="ECO:0000259" key="9">
    <source>
        <dbReference type="PROSITE" id="PS50008"/>
    </source>
</evidence>
<dbReference type="InterPro" id="IPR017946">
    <property type="entry name" value="PLC-like_Pdiesterase_TIM-brl"/>
</dbReference>
<feature type="domain" description="PH" evidence="7">
    <location>
        <begin position="115"/>
        <end position="225"/>
    </location>
</feature>
<sequence length="1213" mass="135929">MATPFMAEKNKVAPPVAGSRRAAPGGGGTSLETHRGEPLSNGKCAVSDTVRRFQTDICESPTWESSGSDSSAKTIPRRSSLIKDGSRASRDRKKTVSFSSSLSEKKISSAADCIYTMVEGSELKKIRTNSRVYQRYYLLDTGLQALCWEPSKKESDKARISLDSIREVRTGRNTETFRTSGVYEQISEDCAFSIIYGEMYESLDLVANSAEVANIWVTGLRYETTFMCCGSIIADTQVKQCWKFGLCLTEAKSSRHCLLFFLLIFSRYLMQYGKHALDMLASSQDSLRLIWLEQMFSSAVDPNGKEDAEEGISLQAAIGLIQSVNPGVSGSKVEQRFKELQRVRDRMCSLTLDNGAEDKEHKENKRLIGKREQVIKQEFIEVFHDFCTRPEIYFLLVQFSSNKEFLDTKDLMRFLEAEQGMTVVNEETSLKLIQAHEPSEEGRQQGYLSLDGFTSYLTSPECRLFDREHDAVCQDMSQPLSHYYICSSHNTYLIEDQIRGPSDISGYIRALKMGCRCVEVDVWDGSDGEPVVCTGHTLSPPLAFYSVLEAIEKCAFVASDYPLILCIENHCSHQQQAVMYQHLTRILGDKLYTEPPNQDDSYLPTPHALRHRILLKAQKLVPGTDDEDGEVSEEDEGAEMGQKLKASNSGSATPGGNEKDVVLKSTSPTAVIASNPLHLHQNRFQLLKELSDLVTLCRSVRFIDFSTSSKSQKTWELCSFHETLALRLATESPGDFVNHNKHFLSRVYPSPMRIDSSNMNPQDLWKCGCQIVSMNFQTAGLMMDLNTAWFRQNGNCGYVLRPAIMRQEVSYFSADTRDTVPGVSPQLLHVKVISGQNLPKPRGSGAKGDVVDPYVYVEIHGIPVDCTERRTRTVTQNGDNPIFDESFEFQINLPELAMVRFVVLDDDFIGDEFIGQYTIPLECIQPGYRHIPLQSLTGEELPHARLFVHVALTNRRGGGKPHKRGLSVRKARRGRDYTALRDLGIRAVDDVFKMAAPLLREATDLKENMQNAVAVFRELCGVSAVSNLMQCVLALGSRVSAPDGTPLLLFELRDHYPTLEPQGPLPEVLRRVISTYETMVQACRAVTELSDGINNRLQHIQAMAMEFHEKLQSLAAKEGLKGRKVTRALESFSWNITILKGQADLLQHTKAEVQENMKQIHDAALTGNLTKEGVGVRRVHSLPRRAQDDKPFAKRANDQQVKEDASKPPPQLH</sequence>
<evidence type="ECO:0000256" key="1">
    <source>
        <dbReference type="ARBA" id="ARBA00004496"/>
    </source>
</evidence>
<dbReference type="Gene3D" id="1.10.238.10">
    <property type="entry name" value="EF-hand"/>
    <property type="match status" value="1"/>
</dbReference>
<proteinExistence type="predicted"/>
<reference evidence="10 11" key="1">
    <citation type="journal article" date="2011" name="Genome Biol. Evol.">
        <title>Integration of the genetic map and genome assembly of fugu facilitates insights into distinct features of genome evolution in teleosts and mammals.</title>
        <authorList>
            <person name="Kai W."/>
            <person name="Kikuchi K."/>
            <person name="Tohari S."/>
            <person name="Chew A.K."/>
            <person name="Tay A."/>
            <person name="Fujiwara A."/>
            <person name="Hosoya S."/>
            <person name="Suetake H."/>
            <person name="Naruse K."/>
            <person name="Brenner S."/>
            <person name="Suzuki Y."/>
            <person name="Venkatesh B."/>
        </authorList>
    </citation>
    <scope>NUCLEOTIDE SEQUENCE [LARGE SCALE GENOMIC DNA]</scope>
</reference>
<dbReference type="Gene3D" id="3.20.20.190">
    <property type="entry name" value="Phosphatidylinositol (PI) phosphodiesterase"/>
    <property type="match status" value="1"/>
</dbReference>
<dbReference type="InterPro" id="IPR035892">
    <property type="entry name" value="C2_domain_sf"/>
</dbReference>
<dbReference type="Pfam" id="PF16457">
    <property type="entry name" value="PH_12"/>
    <property type="match status" value="1"/>
</dbReference>
<organism evidence="10 11">
    <name type="scientific">Takifugu rubripes</name>
    <name type="common">Japanese pufferfish</name>
    <name type="synonym">Fugu rubripes</name>
    <dbReference type="NCBI Taxonomy" id="31033"/>
    <lineage>
        <taxon>Eukaryota</taxon>
        <taxon>Metazoa</taxon>
        <taxon>Chordata</taxon>
        <taxon>Craniata</taxon>
        <taxon>Vertebrata</taxon>
        <taxon>Euteleostomi</taxon>
        <taxon>Actinopterygii</taxon>
        <taxon>Neopterygii</taxon>
        <taxon>Teleostei</taxon>
        <taxon>Neoteleostei</taxon>
        <taxon>Acanthomorphata</taxon>
        <taxon>Eupercaria</taxon>
        <taxon>Tetraodontiformes</taxon>
        <taxon>Tetradontoidea</taxon>
        <taxon>Tetraodontidae</taxon>
        <taxon>Takifugu</taxon>
    </lineage>
</organism>
<dbReference type="GO" id="GO:0046488">
    <property type="term" value="P:phosphatidylinositol metabolic process"/>
    <property type="evidence" value="ECO:0007669"/>
    <property type="project" value="TreeGrafter"/>
</dbReference>
<dbReference type="SUPFAM" id="SSF47473">
    <property type="entry name" value="EF-hand"/>
    <property type="match status" value="1"/>
</dbReference>
<dbReference type="InterPro" id="IPR001192">
    <property type="entry name" value="PI-PLC_fam"/>
</dbReference>
<dbReference type="SMART" id="SM00148">
    <property type="entry name" value="PLCXc"/>
    <property type="match status" value="1"/>
</dbReference>